<feature type="region of interest" description="Disordered" evidence="1">
    <location>
        <begin position="147"/>
        <end position="366"/>
    </location>
</feature>
<reference evidence="4 5" key="1">
    <citation type="submission" date="2013-03" db="EMBL/GenBank/DDBJ databases">
        <title>The Genome Sequence of Exophiala aquamarina CBS 119918.</title>
        <authorList>
            <consortium name="The Broad Institute Genomics Platform"/>
            <person name="Cuomo C."/>
            <person name="de Hoog S."/>
            <person name="Gorbushina A."/>
            <person name="Walker B."/>
            <person name="Young S.K."/>
            <person name="Zeng Q."/>
            <person name="Gargeya S."/>
            <person name="Fitzgerald M."/>
            <person name="Haas B."/>
            <person name="Abouelleil A."/>
            <person name="Allen A.W."/>
            <person name="Alvarado L."/>
            <person name="Arachchi H.M."/>
            <person name="Berlin A.M."/>
            <person name="Chapman S.B."/>
            <person name="Gainer-Dewar J."/>
            <person name="Goldberg J."/>
            <person name="Griggs A."/>
            <person name="Gujja S."/>
            <person name="Hansen M."/>
            <person name="Howarth C."/>
            <person name="Imamovic A."/>
            <person name="Ireland A."/>
            <person name="Larimer J."/>
            <person name="McCowan C."/>
            <person name="Murphy C."/>
            <person name="Pearson M."/>
            <person name="Poon T.W."/>
            <person name="Priest M."/>
            <person name="Roberts A."/>
            <person name="Saif S."/>
            <person name="Shea T."/>
            <person name="Sisk P."/>
            <person name="Sykes S."/>
            <person name="Wortman J."/>
            <person name="Nusbaum C."/>
            <person name="Birren B."/>
        </authorList>
    </citation>
    <scope>NUCLEOTIDE SEQUENCE [LARGE SCALE GENOMIC DNA]</scope>
    <source>
        <strain evidence="4 5">CBS 119918</strain>
    </source>
</reference>
<evidence type="ECO:0000259" key="3">
    <source>
        <dbReference type="SMART" id="SM00198"/>
    </source>
</evidence>
<dbReference type="AlphaFoldDB" id="A0A072P026"/>
<organism evidence="4 5">
    <name type="scientific">Exophiala aquamarina CBS 119918</name>
    <dbReference type="NCBI Taxonomy" id="1182545"/>
    <lineage>
        <taxon>Eukaryota</taxon>
        <taxon>Fungi</taxon>
        <taxon>Dikarya</taxon>
        <taxon>Ascomycota</taxon>
        <taxon>Pezizomycotina</taxon>
        <taxon>Eurotiomycetes</taxon>
        <taxon>Chaetothyriomycetidae</taxon>
        <taxon>Chaetothyriales</taxon>
        <taxon>Herpotrichiellaceae</taxon>
        <taxon>Exophiala</taxon>
    </lineage>
</organism>
<dbReference type="VEuPathDB" id="FungiDB:A1O9_10444"/>
<evidence type="ECO:0000313" key="4">
    <source>
        <dbReference type="EMBL" id="KEF53469.1"/>
    </source>
</evidence>
<dbReference type="Proteomes" id="UP000027920">
    <property type="component" value="Unassembled WGS sequence"/>
</dbReference>
<gene>
    <name evidence="4" type="ORF">A1O9_10444</name>
</gene>
<feature type="signal peptide" evidence="2">
    <location>
        <begin position="1"/>
        <end position="19"/>
    </location>
</feature>
<dbReference type="InterPro" id="IPR035940">
    <property type="entry name" value="CAP_sf"/>
</dbReference>
<evidence type="ECO:0000256" key="2">
    <source>
        <dbReference type="SAM" id="SignalP"/>
    </source>
</evidence>
<evidence type="ECO:0000256" key="1">
    <source>
        <dbReference type="SAM" id="MobiDB-lite"/>
    </source>
</evidence>
<dbReference type="Gene3D" id="3.40.33.10">
    <property type="entry name" value="CAP"/>
    <property type="match status" value="1"/>
</dbReference>
<dbReference type="RefSeq" id="XP_013256059.1">
    <property type="nucleotide sequence ID" value="XM_013400605.1"/>
</dbReference>
<dbReference type="Pfam" id="PF00188">
    <property type="entry name" value="CAP"/>
    <property type="match status" value="1"/>
</dbReference>
<keyword evidence="2" id="KW-0732">Signal</keyword>
<accession>A0A072P026</accession>
<dbReference type="PRINTS" id="PR00837">
    <property type="entry name" value="V5TPXLIKE"/>
</dbReference>
<dbReference type="STRING" id="1182545.A0A072P026"/>
<evidence type="ECO:0000313" key="5">
    <source>
        <dbReference type="Proteomes" id="UP000027920"/>
    </source>
</evidence>
<dbReference type="HOGENOM" id="CLU_023999_0_0_1"/>
<dbReference type="OrthoDB" id="337038at2759"/>
<dbReference type="SUPFAM" id="SSF55797">
    <property type="entry name" value="PR-1-like"/>
    <property type="match status" value="1"/>
</dbReference>
<dbReference type="InterPro" id="IPR018244">
    <property type="entry name" value="Allrgn_V5/Tpx1_CS"/>
</dbReference>
<dbReference type="EMBL" id="AMGV01000013">
    <property type="protein sequence ID" value="KEF53469.1"/>
    <property type="molecule type" value="Genomic_DNA"/>
</dbReference>
<feature type="chain" id="PRO_5001681144" description="SCP domain-containing protein" evidence="2">
    <location>
        <begin position="20"/>
        <end position="544"/>
    </location>
</feature>
<dbReference type="GeneID" id="25285348"/>
<keyword evidence="5" id="KW-1185">Reference proteome</keyword>
<dbReference type="PANTHER" id="PTHR10334">
    <property type="entry name" value="CYSTEINE-RICH SECRETORY PROTEIN-RELATED"/>
    <property type="match status" value="1"/>
</dbReference>
<feature type="compositionally biased region" description="Low complexity" evidence="1">
    <location>
        <begin position="313"/>
        <end position="366"/>
    </location>
</feature>
<sequence length="544" mass="55731">MKFSASAFVVLASSGTALGSWVDWIPFQKDVTVTATFTRSIQVCPCNGEVRVTQPYPAGGKPTGTIDHYTVTENIDPHWAKPRETITKAGPIVVVFSTAGSMTTKTGVMIELKPTNGLVVTKTIWTGPQPSDDLAWVDWVDSDDNNGGTLTRSHTKTETVYGPAPTDPQTNEPWADWVATSNTKKATTTKSSTKSSTLKSSSTSAARTSSRSGGSNGGSTSSRSSSTSTTSTSTSSSSVSNGPGGYSTTSSSSTSTSTFSSSSSVAAGPGGGSTTGASTPTSTDGTTSTTTTVATDTTTTTTSSFSVGPIGQSTSSSSVDSTTSSPSTSTSSLAGVQTTSTSTTSAAVLPTTSTTSSAAATTTSAGTGSVVVDDVRNLDYITAILQQHNVHRRNHSAVDLTWSPSLAATANTIASSCIYAHNTAVDGGGYGQNIGAGYTPNQVGVMITNDMYNGEFSNYPGPFDQDNIDLTNFNNFGHFTQIVWKNTVQVGCATVTCPGGLQGASFTPYFTVCNYYPAGNFVGQYSNVGAPLGGPIHVVLANAN</sequence>
<feature type="domain" description="SCP" evidence="3">
    <location>
        <begin position="379"/>
        <end position="523"/>
    </location>
</feature>
<name>A0A072P026_9EURO</name>
<feature type="compositionally biased region" description="Low complexity" evidence="1">
    <location>
        <begin position="275"/>
        <end position="306"/>
    </location>
</feature>
<protein>
    <recommendedName>
        <fullName evidence="3">SCP domain-containing protein</fullName>
    </recommendedName>
</protein>
<feature type="compositionally biased region" description="Low complexity" evidence="1">
    <location>
        <begin position="180"/>
        <end position="267"/>
    </location>
</feature>
<proteinExistence type="predicted"/>
<dbReference type="PROSITE" id="PS01009">
    <property type="entry name" value="CRISP_1"/>
    <property type="match status" value="1"/>
</dbReference>
<comment type="caution">
    <text evidence="4">The sequence shown here is derived from an EMBL/GenBank/DDBJ whole genome shotgun (WGS) entry which is preliminary data.</text>
</comment>
<dbReference type="SMART" id="SM00198">
    <property type="entry name" value="SCP"/>
    <property type="match status" value="1"/>
</dbReference>
<dbReference type="InterPro" id="IPR001283">
    <property type="entry name" value="CRISP-related"/>
</dbReference>
<dbReference type="InterPro" id="IPR014044">
    <property type="entry name" value="CAP_dom"/>
</dbReference>
<dbReference type="GO" id="GO:0005576">
    <property type="term" value="C:extracellular region"/>
    <property type="evidence" value="ECO:0007669"/>
    <property type="project" value="InterPro"/>
</dbReference>